<dbReference type="GO" id="GO:0005737">
    <property type="term" value="C:cytoplasm"/>
    <property type="evidence" value="ECO:0007669"/>
    <property type="project" value="TreeGrafter"/>
</dbReference>
<dbReference type="PRINTS" id="PR00081">
    <property type="entry name" value="GDHRDH"/>
</dbReference>
<dbReference type="InterPro" id="IPR036291">
    <property type="entry name" value="NAD(P)-bd_dom_sf"/>
</dbReference>
<dbReference type="Gene3D" id="3.40.50.720">
    <property type="entry name" value="NAD(P)-binding Rossmann-like Domain"/>
    <property type="match status" value="1"/>
</dbReference>
<keyword evidence="2" id="KW-1185">Reference proteome</keyword>
<dbReference type="SUPFAM" id="SSF51735">
    <property type="entry name" value="NAD(P)-binding Rossmann-fold domains"/>
    <property type="match status" value="1"/>
</dbReference>
<dbReference type="PROSITE" id="PS00061">
    <property type="entry name" value="ADH_SHORT"/>
    <property type="match status" value="1"/>
</dbReference>
<dbReference type="Proteomes" id="UP000887574">
    <property type="component" value="Unplaced"/>
</dbReference>
<proteinExistence type="predicted"/>
<dbReference type="InterPro" id="IPR051468">
    <property type="entry name" value="Fungal_SecMetab_SDRs"/>
</dbReference>
<organism evidence="2 3">
    <name type="scientific">Ditylenchus dipsaci</name>
    <dbReference type="NCBI Taxonomy" id="166011"/>
    <lineage>
        <taxon>Eukaryota</taxon>
        <taxon>Metazoa</taxon>
        <taxon>Ecdysozoa</taxon>
        <taxon>Nematoda</taxon>
        <taxon>Chromadorea</taxon>
        <taxon>Rhabditida</taxon>
        <taxon>Tylenchina</taxon>
        <taxon>Tylenchomorpha</taxon>
        <taxon>Sphaerularioidea</taxon>
        <taxon>Anguinidae</taxon>
        <taxon>Anguininae</taxon>
        <taxon>Ditylenchus</taxon>
    </lineage>
</organism>
<keyword evidence="1" id="KW-0560">Oxidoreductase</keyword>
<dbReference type="InterPro" id="IPR020904">
    <property type="entry name" value="Sc_DH/Rdtase_CS"/>
</dbReference>
<name>A0A915D1S9_9BILA</name>
<evidence type="ECO:0000313" key="3">
    <source>
        <dbReference type="WBParaSite" id="jg14644"/>
    </source>
</evidence>
<reference evidence="3" key="1">
    <citation type="submission" date="2022-11" db="UniProtKB">
        <authorList>
            <consortium name="WormBaseParasite"/>
        </authorList>
    </citation>
    <scope>IDENTIFICATION</scope>
</reference>
<dbReference type="InterPro" id="IPR002347">
    <property type="entry name" value="SDR_fam"/>
</dbReference>
<dbReference type="AlphaFoldDB" id="A0A915D1S9"/>
<dbReference type="GO" id="GO:0016491">
    <property type="term" value="F:oxidoreductase activity"/>
    <property type="evidence" value="ECO:0007669"/>
    <property type="project" value="UniProtKB-KW"/>
</dbReference>
<dbReference type="PANTHER" id="PTHR43544:SF35">
    <property type="entry name" value="C-FACTOR-RELATED"/>
    <property type="match status" value="1"/>
</dbReference>
<evidence type="ECO:0000256" key="1">
    <source>
        <dbReference type="ARBA" id="ARBA00023002"/>
    </source>
</evidence>
<evidence type="ECO:0000313" key="2">
    <source>
        <dbReference type="Proteomes" id="UP000887574"/>
    </source>
</evidence>
<dbReference type="Pfam" id="PF00106">
    <property type="entry name" value="adh_short"/>
    <property type="match status" value="1"/>
</dbReference>
<protein>
    <submittedName>
        <fullName evidence="3">C-factor</fullName>
    </submittedName>
</protein>
<dbReference type="PANTHER" id="PTHR43544">
    <property type="entry name" value="SHORT-CHAIN DEHYDROGENASE/REDUCTASE"/>
    <property type="match status" value="1"/>
</dbReference>
<sequence>MTTAAFLPLIRQAGASNESAKVVNISATLGSTTLVQDSRLAPNKNIVYGMSKSALMYYTKVLAGDLKKSNVIAISVCPGWVKTDLGGSKAMLTVEQSVSAIVKLIDSMSKDQSGAFLDRMGKKIAF</sequence>
<accession>A0A915D1S9</accession>
<dbReference type="WBParaSite" id="jg14644">
    <property type="protein sequence ID" value="jg14644"/>
    <property type="gene ID" value="jg14644"/>
</dbReference>